<dbReference type="AlphaFoldDB" id="A0A1G7BLV5"/>
<organism evidence="2 3">
    <name type="scientific">Rhodospira trueperi</name>
    <dbReference type="NCBI Taxonomy" id="69960"/>
    <lineage>
        <taxon>Bacteria</taxon>
        <taxon>Pseudomonadati</taxon>
        <taxon>Pseudomonadota</taxon>
        <taxon>Alphaproteobacteria</taxon>
        <taxon>Rhodospirillales</taxon>
        <taxon>Rhodospirillaceae</taxon>
        <taxon>Rhodospira</taxon>
    </lineage>
</organism>
<name>A0A1G7BLV5_9PROT</name>
<protein>
    <submittedName>
        <fullName evidence="2">Regulatory protein, luxR family</fullName>
    </submittedName>
</protein>
<accession>A0A1G7BLV5</accession>
<dbReference type="InterPro" id="IPR000792">
    <property type="entry name" value="Tscrpt_reg_LuxR_C"/>
</dbReference>
<dbReference type="InterPro" id="IPR036388">
    <property type="entry name" value="WH-like_DNA-bd_sf"/>
</dbReference>
<dbReference type="GO" id="GO:0006355">
    <property type="term" value="P:regulation of DNA-templated transcription"/>
    <property type="evidence" value="ECO:0007669"/>
    <property type="project" value="InterPro"/>
</dbReference>
<evidence type="ECO:0000313" key="3">
    <source>
        <dbReference type="Proteomes" id="UP000199412"/>
    </source>
</evidence>
<sequence>MLSLSRTTEERLRQALELSPRFYDAALDPSKWPAVLRDLRRALRVEVGQFNLSRLNHPTLLMSYGDGLTKEQEDAYLTYEDFATADPRTPFVVCENYRPRHCREFLTDKEWHASTAYKHLHEPWGFDYTLWYSVPSEDQDLIAILGVTRARRTGPFTQDDLDHLSLYVPHLRRAFEVTMALAGSRARAHAFVRAFEKIEAAVLIVDRFARPVHANPAARALLDQGRALTDANGPLRAVDGPTTETLRAAILGAGVAGMAGRESAPVNMVLPARDDGPPIHVSVSSLADRACETAGLVPESALVGVFITDPSRRYETDTERLQRLFGLTTTEAAILDALVRAGSARKVADETGRGYETVRKHIKVIRDKMGASSQTDLVRMVAEAR</sequence>
<dbReference type="OrthoDB" id="7444822at2"/>
<dbReference type="GO" id="GO:0003677">
    <property type="term" value="F:DNA binding"/>
    <property type="evidence" value="ECO:0007669"/>
    <property type="project" value="InterPro"/>
</dbReference>
<dbReference type="EMBL" id="FNAP01000005">
    <property type="protein sequence ID" value="SDE27446.1"/>
    <property type="molecule type" value="Genomic_DNA"/>
</dbReference>
<feature type="domain" description="HTH luxR-type" evidence="1">
    <location>
        <begin position="320"/>
        <end position="385"/>
    </location>
</feature>
<dbReference type="Gene3D" id="1.10.10.10">
    <property type="entry name" value="Winged helix-like DNA-binding domain superfamily/Winged helix DNA-binding domain"/>
    <property type="match status" value="1"/>
</dbReference>
<dbReference type="Proteomes" id="UP000199412">
    <property type="component" value="Unassembled WGS sequence"/>
</dbReference>
<dbReference type="RefSeq" id="WP_092784986.1">
    <property type="nucleotide sequence ID" value="NZ_FNAP01000005.1"/>
</dbReference>
<dbReference type="Pfam" id="PF00196">
    <property type="entry name" value="GerE"/>
    <property type="match status" value="1"/>
</dbReference>
<reference evidence="2 3" key="1">
    <citation type="submission" date="2016-10" db="EMBL/GenBank/DDBJ databases">
        <authorList>
            <person name="de Groot N.N."/>
        </authorList>
    </citation>
    <scope>NUCLEOTIDE SEQUENCE [LARGE SCALE GENOMIC DNA]</scope>
    <source>
        <strain evidence="2 3">ATCC 700224</strain>
    </source>
</reference>
<evidence type="ECO:0000259" key="1">
    <source>
        <dbReference type="PROSITE" id="PS50043"/>
    </source>
</evidence>
<dbReference type="SUPFAM" id="SSF46894">
    <property type="entry name" value="C-terminal effector domain of the bipartite response regulators"/>
    <property type="match status" value="1"/>
</dbReference>
<dbReference type="PROSITE" id="PS50043">
    <property type="entry name" value="HTH_LUXR_2"/>
    <property type="match status" value="1"/>
</dbReference>
<dbReference type="SMART" id="SM00421">
    <property type="entry name" value="HTH_LUXR"/>
    <property type="match status" value="1"/>
</dbReference>
<keyword evidence="3" id="KW-1185">Reference proteome</keyword>
<dbReference type="InterPro" id="IPR016032">
    <property type="entry name" value="Sig_transdc_resp-reg_C-effctor"/>
</dbReference>
<proteinExistence type="predicted"/>
<evidence type="ECO:0000313" key="2">
    <source>
        <dbReference type="EMBL" id="SDE27446.1"/>
    </source>
</evidence>
<dbReference type="STRING" id="69960.SAMN05421720_10572"/>
<gene>
    <name evidence="2" type="ORF">SAMN05421720_10572</name>
</gene>